<evidence type="ECO:0000256" key="1">
    <source>
        <dbReference type="ARBA" id="ARBA00023015"/>
    </source>
</evidence>
<dbReference type="GO" id="GO:0003677">
    <property type="term" value="F:DNA binding"/>
    <property type="evidence" value="ECO:0007669"/>
    <property type="project" value="UniProtKB-KW"/>
</dbReference>
<protein>
    <recommendedName>
        <fullName evidence="6">NAC domain-containing protein</fullName>
    </recommendedName>
</protein>
<keyword evidence="8" id="KW-1185">Reference proteome</keyword>
<gene>
    <name evidence="7" type="ORF">TAV2_LOCUS22503</name>
</gene>
<evidence type="ECO:0000256" key="3">
    <source>
        <dbReference type="ARBA" id="ARBA00023163"/>
    </source>
</evidence>
<keyword evidence="3" id="KW-0804">Transcription</keyword>
<dbReference type="Gene3D" id="2.170.150.80">
    <property type="entry name" value="NAC domain"/>
    <property type="match status" value="1"/>
</dbReference>
<dbReference type="PANTHER" id="PTHR31719">
    <property type="entry name" value="NAC TRANSCRIPTION FACTOR 56"/>
    <property type="match status" value="1"/>
</dbReference>
<evidence type="ECO:0000313" key="7">
    <source>
        <dbReference type="EMBL" id="CAH2080154.1"/>
    </source>
</evidence>
<evidence type="ECO:0000256" key="2">
    <source>
        <dbReference type="ARBA" id="ARBA00023125"/>
    </source>
</evidence>
<dbReference type="InterPro" id="IPR036093">
    <property type="entry name" value="NAC_dom_sf"/>
</dbReference>
<sequence>MEPKHRALPVGYRFRPTDCEISKYLLTRKALGLPIEVRTVPEELHEIFSMHPRDLPGYRREEHWYYFCRKRNNQVTANTRNIWTQVGEESNVLDPKDNDALVGIKRPFTLVEDEEEGTDDIYMSDEEEPPKFKWFLDEISLPLTALDTDWVFCHIYSMKIEPDIVEMSESESESEDEEEDNEESVSAQSVDLLREKDVNVLPPSPSPP</sequence>
<dbReference type="Proteomes" id="UP000836841">
    <property type="component" value="Chromosome 7"/>
</dbReference>
<keyword evidence="4" id="KW-0539">Nucleus</keyword>
<evidence type="ECO:0000259" key="6">
    <source>
        <dbReference type="PROSITE" id="PS51005"/>
    </source>
</evidence>
<evidence type="ECO:0000256" key="5">
    <source>
        <dbReference type="SAM" id="MobiDB-lite"/>
    </source>
</evidence>
<reference evidence="7 8" key="1">
    <citation type="submission" date="2022-03" db="EMBL/GenBank/DDBJ databases">
        <authorList>
            <person name="Nunn A."/>
            <person name="Chopra R."/>
            <person name="Nunn A."/>
            <person name="Contreras Garrido A."/>
        </authorList>
    </citation>
    <scope>NUCLEOTIDE SEQUENCE [LARGE SCALE GENOMIC DNA]</scope>
</reference>
<feature type="compositionally biased region" description="Acidic residues" evidence="5">
    <location>
        <begin position="166"/>
        <end position="183"/>
    </location>
</feature>
<dbReference type="InterPro" id="IPR003441">
    <property type="entry name" value="NAC-dom"/>
</dbReference>
<dbReference type="EMBL" id="OU466863">
    <property type="protein sequence ID" value="CAH2080154.1"/>
    <property type="molecule type" value="Genomic_DNA"/>
</dbReference>
<dbReference type="PROSITE" id="PS51005">
    <property type="entry name" value="NAC"/>
    <property type="match status" value="1"/>
</dbReference>
<keyword evidence="2" id="KW-0238">DNA-binding</keyword>
<name>A0AAU9TC30_THLAR</name>
<organism evidence="7 8">
    <name type="scientific">Thlaspi arvense</name>
    <name type="common">Field penny-cress</name>
    <dbReference type="NCBI Taxonomy" id="13288"/>
    <lineage>
        <taxon>Eukaryota</taxon>
        <taxon>Viridiplantae</taxon>
        <taxon>Streptophyta</taxon>
        <taxon>Embryophyta</taxon>
        <taxon>Tracheophyta</taxon>
        <taxon>Spermatophyta</taxon>
        <taxon>Magnoliopsida</taxon>
        <taxon>eudicotyledons</taxon>
        <taxon>Gunneridae</taxon>
        <taxon>Pentapetalae</taxon>
        <taxon>rosids</taxon>
        <taxon>malvids</taxon>
        <taxon>Brassicales</taxon>
        <taxon>Brassicaceae</taxon>
        <taxon>Thlaspideae</taxon>
        <taxon>Thlaspi</taxon>
    </lineage>
</organism>
<dbReference type="PANTHER" id="PTHR31719:SF251">
    <property type="entry name" value="OS04G0437000 PROTEIN"/>
    <property type="match status" value="1"/>
</dbReference>
<dbReference type="GO" id="GO:0048731">
    <property type="term" value="P:system development"/>
    <property type="evidence" value="ECO:0007669"/>
    <property type="project" value="TreeGrafter"/>
</dbReference>
<evidence type="ECO:0000256" key="4">
    <source>
        <dbReference type="ARBA" id="ARBA00023242"/>
    </source>
</evidence>
<dbReference type="AlphaFoldDB" id="A0AAU9TC30"/>
<accession>A0AAU9TC30</accession>
<feature type="region of interest" description="Disordered" evidence="5">
    <location>
        <begin position="166"/>
        <end position="208"/>
    </location>
</feature>
<keyword evidence="1" id="KW-0805">Transcription regulation</keyword>
<dbReference type="Pfam" id="PF02365">
    <property type="entry name" value="NAM"/>
    <property type="match status" value="1"/>
</dbReference>
<proteinExistence type="predicted"/>
<dbReference type="SUPFAM" id="SSF101941">
    <property type="entry name" value="NAC domain"/>
    <property type="match status" value="1"/>
</dbReference>
<evidence type="ECO:0000313" key="8">
    <source>
        <dbReference type="Proteomes" id="UP000836841"/>
    </source>
</evidence>
<dbReference type="GO" id="GO:0006355">
    <property type="term" value="P:regulation of DNA-templated transcription"/>
    <property type="evidence" value="ECO:0007669"/>
    <property type="project" value="InterPro"/>
</dbReference>
<feature type="domain" description="NAC" evidence="6">
    <location>
        <begin position="8"/>
        <end position="158"/>
    </location>
</feature>